<gene>
    <name evidence="1" type="ORF">A2U01_0100387</name>
</gene>
<comment type="caution">
    <text evidence="1">The sequence shown here is derived from an EMBL/GenBank/DDBJ whole genome shotgun (WGS) entry which is preliminary data.</text>
</comment>
<dbReference type="AlphaFoldDB" id="A0A392UT11"/>
<feature type="non-terminal residue" evidence="1">
    <location>
        <position position="1"/>
    </location>
</feature>
<dbReference type="EMBL" id="LXQA010966364">
    <property type="protein sequence ID" value="MCI79116.1"/>
    <property type="molecule type" value="Genomic_DNA"/>
</dbReference>
<organism evidence="1 2">
    <name type="scientific">Trifolium medium</name>
    <dbReference type="NCBI Taxonomy" id="97028"/>
    <lineage>
        <taxon>Eukaryota</taxon>
        <taxon>Viridiplantae</taxon>
        <taxon>Streptophyta</taxon>
        <taxon>Embryophyta</taxon>
        <taxon>Tracheophyta</taxon>
        <taxon>Spermatophyta</taxon>
        <taxon>Magnoliopsida</taxon>
        <taxon>eudicotyledons</taxon>
        <taxon>Gunneridae</taxon>
        <taxon>Pentapetalae</taxon>
        <taxon>rosids</taxon>
        <taxon>fabids</taxon>
        <taxon>Fabales</taxon>
        <taxon>Fabaceae</taxon>
        <taxon>Papilionoideae</taxon>
        <taxon>50 kb inversion clade</taxon>
        <taxon>NPAAA clade</taxon>
        <taxon>Hologalegina</taxon>
        <taxon>IRL clade</taxon>
        <taxon>Trifolieae</taxon>
        <taxon>Trifolium</taxon>
    </lineage>
</organism>
<name>A0A392UT11_9FABA</name>
<proteinExistence type="predicted"/>
<sequence length="21" mass="2300">EIISTASICCEHGFGCVRNME</sequence>
<dbReference type="Proteomes" id="UP000265520">
    <property type="component" value="Unassembled WGS sequence"/>
</dbReference>
<keyword evidence="2" id="KW-1185">Reference proteome</keyword>
<protein>
    <submittedName>
        <fullName evidence="1">Uncharacterized protein</fullName>
    </submittedName>
</protein>
<reference evidence="1 2" key="1">
    <citation type="journal article" date="2018" name="Front. Plant Sci.">
        <title>Red Clover (Trifolium pratense) and Zigzag Clover (T. medium) - A Picture of Genomic Similarities and Differences.</title>
        <authorList>
            <person name="Dluhosova J."/>
            <person name="Istvanek J."/>
            <person name="Nedelnik J."/>
            <person name="Repkova J."/>
        </authorList>
    </citation>
    <scope>NUCLEOTIDE SEQUENCE [LARGE SCALE GENOMIC DNA]</scope>
    <source>
        <strain evidence="2">cv. 10/8</strain>
        <tissue evidence="1">Leaf</tissue>
    </source>
</reference>
<accession>A0A392UT11</accession>
<evidence type="ECO:0000313" key="1">
    <source>
        <dbReference type="EMBL" id="MCI79116.1"/>
    </source>
</evidence>
<evidence type="ECO:0000313" key="2">
    <source>
        <dbReference type="Proteomes" id="UP000265520"/>
    </source>
</evidence>